<evidence type="ECO:0000256" key="13">
    <source>
        <dbReference type="ARBA" id="ARBA00022842"/>
    </source>
</evidence>
<dbReference type="PANTHER" id="PTHR11817">
    <property type="entry name" value="PYRUVATE KINASE"/>
    <property type="match status" value="1"/>
</dbReference>
<keyword evidence="12" id="KW-0067">ATP-binding</keyword>
<evidence type="ECO:0000259" key="21">
    <source>
        <dbReference type="Pfam" id="PF02887"/>
    </source>
</evidence>
<evidence type="ECO:0000256" key="2">
    <source>
        <dbReference type="ARBA" id="ARBA00001958"/>
    </source>
</evidence>
<evidence type="ECO:0000256" key="7">
    <source>
        <dbReference type="ARBA" id="ARBA00018587"/>
    </source>
</evidence>
<organism evidence="22 23">
    <name type="scientific">Fictibacillus terranigra</name>
    <dbReference type="NCBI Taxonomy" id="3058424"/>
    <lineage>
        <taxon>Bacteria</taxon>
        <taxon>Bacillati</taxon>
        <taxon>Bacillota</taxon>
        <taxon>Bacilli</taxon>
        <taxon>Bacillales</taxon>
        <taxon>Fictibacillaceae</taxon>
        <taxon>Fictibacillus</taxon>
    </lineage>
</organism>
<dbReference type="GO" id="GO:0016301">
    <property type="term" value="F:kinase activity"/>
    <property type="evidence" value="ECO:0007669"/>
    <property type="project" value="UniProtKB-KW"/>
</dbReference>
<keyword evidence="14" id="KW-0630">Potassium</keyword>
<dbReference type="InterPro" id="IPR015813">
    <property type="entry name" value="Pyrv/PenolPyrv_kinase-like_dom"/>
</dbReference>
<keyword evidence="16 22" id="KW-0670">Pyruvate</keyword>
<gene>
    <name evidence="22" type="primary">pyk</name>
    <name evidence="22" type="ORF">QYF49_06205</name>
</gene>
<dbReference type="InterPro" id="IPR015806">
    <property type="entry name" value="Pyrv_Knase_insert_dom_sf"/>
</dbReference>
<feature type="domain" description="Pyruvate kinase C-terminal" evidence="21">
    <location>
        <begin position="356"/>
        <end position="469"/>
    </location>
</feature>
<dbReference type="InterPro" id="IPR040442">
    <property type="entry name" value="Pyrv_kinase-like_dom_sf"/>
</dbReference>
<keyword evidence="9" id="KW-0479">Metal-binding</keyword>
<evidence type="ECO:0000259" key="19">
    <source>
        <dbReference type="Pfam" id="PF00224"/>
    </source>
</evidence>
<feature type="domain" description="PEP-utilising enzyme mobile" evidence="20">
    <location>
        <begin position="503"/>
        <end position="573"/>
    </location>
</feature>
<evidence type="ECO:0000256" key="16">
    <source>
        <dbReference type="ARBA" id="ARBA00023317"/>
    </source>
</evidence>
<dbReference type="Gene3D" id="3.20.20.60">
    <property type="entry name" value="Phosphoenolpyruvate-binding domains"/>
    <property type="match status" value="1"/>
</dbReference>
<evidence type="ECO:0000256" key="14">
    <source>
        <dbReference type="ARBA" id="ARBA00022958"/>
    </source>
</evidence>
<dbReference type="InterPro" id="IPR008279">
    <property type="entry name" value="PEP-util_enz_mobile_dom"/>
</dbReference>
<dbReference type="Pfam" id="PF00224">
    <property type="entry name" value="PK"/>
    <property type="match status" value="1"/>
</dbReference>
<dbReference type="SUPFAM" id="SSF51621">
    <property type="entry name" value="Phosphoenolpyruvate/pyruvate domain"/>
    <property type="match status" value="1"/>
</dbReference>
<dbReference type="InterPro" id="IPR036637">
    <property type="entry name" value="Phosphohistidine_dom_sf"/>
</dbReference>
<dbReference type="CDD" id="cd00288">
    <property type="entry name" value="Pyruvate_Kinase"/>
    <property type="match status" value="1"/>
</dbReference>
<dbReference type="InterPro" id="IPR001697">
    <property type="entry name" value="Pyr_Knase"/>
</dbReference>
<dbReference type="Gene3D" id="2.40.33.10">
    <property type="entry name" value="PK beta-barrel domain-like"/>
    <property type="match status" value="1"/>
</dbReference>
<keyword evidence="11 18" id="KW-0418">Kinase</keyword>
<feature type="domain" description="Pyruvate kinase barrel" evidence="19">
    <location>
        <begin position="1"/>
        <end position="323"/>
    </location>
</feature>
<reference evidence="22" key="1">
    <citation type="submission" date="2023-06" db="EMBL/GenBank/DDBJ databases">
        <title>Draft Genome Sequences of Representative Paenibacillus Polymyxa, Bacillus cereus, Fictibacillus sp., and Brevibacillus agri Strains Isolated from Amazonian Dark Earth.</title>
        <authorList>
            <person name="Pellegrinetti T.A."/>
            <person name="Cunha I.C.M."/>
            <person name="Chaves M.G."/>
            <person name="Freitas A.S."/>
            <person name="Silva A.V.R."/>
            <person name="Tsai S.M."/>
            <person name="Mendes L.W."/>
        </authorList>
    </citation>
    <scope>NUCLEOTIDE SEQUENCE</scope>
    <source>
        <strain evidence="22">CENA-BCM004</strain>
    </source>
</reference>
<evidence type="ECO:0000256" key="9">
    <source>
        <dbReference type="ARBA" id="ARBA00022723"/>
    </source>
</evidence>
<dbReference type="Proteomes" id="UP001168694">
    <property type="component" value="Unassembled WGS sequence"/>
</dbReference>
<evidence type="ECO:0000256" key="18">
    <source>
        <dbReference type="RuleBase" id="RU000504"/>
    </source>
</evidence>
<dbReference type="InterPro" id="IPR036918">
    <property type="entry name" value="Pyrv_Knase_C_sf"/>
</dbReference>
<dbReference type="Gene3D" id="3.50.30.10">
    <property type="entry name" value="Phosphohistidine domain"/>
    <property type="match status" value="1"/>
</dbReference>
<dbReference type="GO" id="GO:0004743">
    <property type="term" value="F:pyruvate kinase activity"/>
    <property type="evidence" value="ECO:0007669"/>
    <property type="project" value="UniProtKB-EC"/>
</dbReference>
<keyword evidence="15 18" id="KW-0324">Glycolysis</keyword>
<comment type="similarity">
    <text evidence="4">In the C-terminal section; belongs to the PEP-utilizing enzyme family.</text>
</comment>
<dbReference type="InterPro" id="IPR015793">
    <property type="entry name" value="Pyrv_Knase_brl"/>
</dbReference>
<evidence type="ECO:0000256" key="15">
    <source>
        <dbReference type="ARBA" id="ARBA00023152"/>
    </source>
</evidence>
<comment type="caution">
    <text evidence="22">The sequence shown here is derived from an EMBL/GenBank/DDBJ whole genome shotgun (WGS) entry which is preliminary data.</text>
</comment>
<name>A0ABT8E3Z4_9BACL</name>
<comment type="catalytic activity">
    <reaction evidence="18">
        <text>pyruvate + ATP = phosphoenolpyruvate + ADP + H(+)</text>
        <dbReference type="Rhea" id="RHEA:18157"/>
        <dbReference type="ChEBI" id="CHEBI:15361"/>
        <dbReference type="ChEBI" id="CHEBI:15378"/>
        <dbReference type="ChEBI" id="CHEBI:30616"/>
        <dbReference type="ChEBI" id="CHEBI:58702"/>
        <dbReference type="ChEBI" id="CHEBI:456216"/>
        <dbReference type="EC" id="2.7.1.40"/>
    </reaction>
</comment>
<comment type="similarity">
    <text evidence="5 18">Belongs to the pyruvate kinase family.</text>
</comment>
<dbReference type="PROSITE" id="PS00110">
    <property type="entry name" value="PYRUVATE_KINASE"/>
    <property type="match status" value="1"/>
</dbReference>
<dbReference type="EMBL" id="JAUHLN010000001">
    <property type="protein sequence ID" value="MDN4072625.1"/>
    <property type="molecule type" value="Genomic_DNA"/>
</dbReference>
<dbReference type="Pfam" id="PF02887">
    <property type="entry name" value="PK_C"/>
    <property type="match status" value="1"/>
</dbReference>
<dbReference type="NCBIfam" id="TIGR01064">
    <property type="entry name" value="pyruv_kin"/>
    <property type="match status" value="1"/>
</dbReference>
<dbReference type="InterPro" id="IPR011037">
    <property type="entry name" value="Pyrv_Knase-like_insert_dom_sf"/>
</dbReference>
<evidence type="ECO:0000256" key="1">
    <source>
        <dbReference type="ARBA" id="ARBA00001946"/>
    </source>
</evidence>
<evidence type="ECO:0000256" key="5">
    <source>
        <dbReference type="ARBA" id="ARBA00008663"/>
    </source>
</evidence>
<keyword evidence="13 18" id="KW-0460">Magnesium</keyword>
<comment type="cofactor">
    <cofactor evidence="2">
        <name>K(+)</name>
        <dbReference type="ChEBI" id="CHEBI:29103"/>
    </cofactor>
</comment>
<keyword evidence="8 18" id="KW-0808">Transferase</keyword>
<evidence type="ECO:0000256" key="12">
    <source>
        <dbReference type="ARBA" id="ARBA00022840"/>
    </source>
</evidence>
<evidence type="ECO:0000313" key="22">
    <source>
        <dbReference type="EMBL" id="MDN4072625.1"/>
    </source>
</evidence>
<dbReference type="SUPFAM" id="SSF50800">
    <property type="entry name" value="PK beta-barrel domain-like"/>
    <property type="match status" value="1"/>
</dbReference>
<dbReference type="SUPFAM" id="SSF52935">
    <property type="entry name" value="PK C-terminal domain-like"/>
    <property type="match status" value="1"/>
</dbReference>
<dbReference type="Pfam" id="PF00391">
    <property type="entry name" value="PEP-utilizers"/>
    <property type="match status" value="1"/>
</dbReference>
<sequence>MRKTKIVCTIGPASESVEKLTQLIETGMNVARLNFSHGDFEEHGARIKNIREAAAKLGKTVAILLDTKGPEIRTQTLEGGVAELQAGEELIISMEEVMGTSKKISVTYPGLVDDVHVGSKILLDDGLIELEVTNFGSKEITTKILNSGTLKNKKGVNVPGVSVKLPGITDKDAKDIKFGIEQGIDFIAASFVRRATDVLEIREILEKHNAQSIQIIPKIENQEGVENIDEILAVSDGLMVARGDLGVEIPAEEVPLVQKMLIKKCNELGKPVITATQMLDSMQRNPRPTRAEASDVANAIFDGTDAIMLSGETAAGTYPVEAVQTMHKIAERAESALDYRNILSQRSKESKTTITDAISQSVSFTALNLEADAVITATERGMTARMISKYRPKAPLIAVTSHEDVMRKLSLVWGVYPVKGKKADTTDEMFQIAIDSSLESNLVAHGNIVVITAGVPVGKTGSTNLLKVHVIGDVLAKGQGIGQQSATGKVVVARNAEEATKVNEGDILVTIGTDREMMSAIEKAAAIITEEGGLTSHAAVVGISLGKPVIVGLQDATKLLKDGQEITVDASKGDIYDGRKNVL</sequence>
<evidence type="ECO:0000259" key="20">
    <source>
        <dbReference type="Pfam" id="PF00391"/>
    </source>
</evidence>
<evidence type="ECO:0000256" key="6">
    <source>
        <dbReference type="ARBA" id="ARBA00012142"/>
    </source>
</evidence>
<dbReference type="NCBIfam" id="NF004491">
    <property type="entry name" value="PRK05826.1"/>
    <property type="match status" value="1"/>
</dbReference>
<keyword evidence="23" id="KW-1185">Reference proteome</keyword>
<evidence type="ECO:0000256" key="3">
    <source>
        <dbReference type="ARBA" id="ARBA00004997"/>
    </source>
</evidence>
<comment type="cofactor">
    <cofactor evidence="1">
        <name>Mg(2+)</name>
        <dbReference type="ChEBI" id="CHEBI:18420"/>
    </cofactor>
</comment>
<dbReference type="SUPFAM" id="SSF52009">
    <property type="entry name" value="Phosphohistidine domain"/>
    <property type="match status" value="1"/>
</dbReference>
<dbReference type="Gene3D" id="3.40.1380.20">
    <property type="entry name" value="Pyruvate kinase, C-terminal domain"/>
    <property type="match status" value="1"/>
</dbReference>
<dbReference type="InterPro" id="IPR015795">
    <property type="entry name" value="Pyrv_Knase_C"/>
</dbReference>
<protein>
    <recommendedName>
        <fullName evidence="7 17">Pyruvate kinase</fullName>
        <ecNumber evidence="6 17">2.7.1.40</ecNumber>
    </recommendedName>
</protein>
<keyword evidence="10" id="KW-0547">Nucleotide-binding</keyword>
<dbReference type="PRINTS" id="PR01050">
    <property type="entry name" value="PYRUVTKNASE"/>
</dbReference>
<evidence type="ECO:0000256" key="17">
    <source>
        <dbReference type="NCBIfam" id="TIGR01064"/>
    </source>
</evidence>
<evidence type="ECO:0000313" key="23">
    <source>
        <dbReference type="Proteomes" id="UP001168694"/>
    </source>
</evidence>
<dbReference type="NCBIfam" id="NF004978">
    <property type="entry name" value="PRK06354.1"/>
    <property type="match status" value="1"/>
</dbReference>
<evidence type="ECO:0000256" key="11">
    <source>
        <dbReference type="ARBA" id="ARBA00022777"/>
    </source>
</evidence>
<dbReference type="InterPro" id="IPR018209">
    <property type="entry name" value="Pyrv_Knase_AS"/>
</dbReference>
<accession>A0ABT8E3Z4</accession>
<comment type="pathway">
    <text evidence="3 18">Carbohydrate degradation; glycolysis; pyruvate from D-glyceraldehyde 3-phosphate: step 5/5.</text>
</comment>
<evidence type="ECO:0000256" key="4">
    <source>
        <dbReference type="ARBA" id="ARBA00006237"/>
    </source>
</evidence>
<evidence type="ECO:0000256" key="8">
    <source>
        <dbReference type="ARBA" id="ARBA00022679"/>
    </source>
</evidence>
<dbReference type="RefSeq" id="WP_290398727.1">
    <property type="nucleotide sequence ID" value="NZ_JAUHLN010000001.1"/>
</dbReference>
<proteinExistence type="inferred from homology"/>
<evidence type="ECO:0000256" key="10">
    <source>
        <dbReference type="ARBA" id="ARBA00022741"/>
    </source>
</evidence>
<dbReference type="EC" id="2.7.1.40" evidence="6 17"/>